<organism evidence="1 2">
    <name type="scientific">Steinernema glaseri</name>
    <dbReference type="NCBI Taxonomy" id="37863"/>
    <lineage>
        <taxon>Eukaryota</taxon>
        <taxon>Metazoa</taxon>
        <taxon>Ecdysozoa</taxon>
        <taxon>Nematoda</taxon>
        <taxon>Chromadorea</taxon>
        <taxon>Rhabditida</taxon>
        <taxon>Tylenchina</taxon>
        <taxon>Panagrolaimomorpha</taxon>
        <taxon>Strongyloidoidea</taxon>
        <taxon>Steinernematidae</taxon>
        <taxon>Steinernema</taxon>
    </lineage>
</organism>
<evidence type="ECO:0000313" key="1">
    <source>
        <dbReference type="Proteomes" id="UP000095287"/>
    </source>
</evidence>
<dbReference type="WBParaSite" id="L893_g17593.t1">
    <property type="protein sequence ID" value="L893_g17593.t1"/>
    <property type="gene ID" value="L893_g17593"/>
</dbReference>
<accession>A0A1I7YLK9</accession>
<name>A0A1I7YLK9_9BILA</name>
<evidence type="ECO:0000313" key="2">
    <source>
        <dbReference type="WBParaSite" id="L893_g17593.t1"/>
    </source>
</evidence>
<sequence length="70" mass="7909">MGITVLNMVPTRRACVLIRCSNSLKKPDNTALDIWYMVTETNLELIAAYLNKNISCKGHTIIIVSRDDKE</sequence>
<reference evidence="2" key="1">
    <citation type="submission" date="2016-11" db="UniProtKB">
        <authorList>
            <consortium name="WormBaseParasite"/>
        </authorList>
    </citation>
    <scope>IDENTIFICATION</scope>
</reference>
<dbReference type="AlphaFoldDB" id="A0A1I7YLK9"/>
<dbReference type="Proteomes" id="UP000095287">
    <property type="component" value="Unplaced"/>
</dbReference>
<proteinExistence type="predicted"/>
<protein>
    <submittedName>
        <fullName evidence="2">Tyrosine-protein phosphatase domain-containing protein</fullName>
    </submittedName>
</protein>
<keyword evidence="1" id="KW-1185">Reference proteome</keyword>